<dbReference type="EMBL" id="SNXE01000005">
    <property type="protein sequence ID" value="TDP09327.1"/>
    <property type="molecule type" value="Genomic_DNA"/>
</dbReference>
<sequence>MSGFWNTKLAAARAGAALALVALLSACGGGGGDAGTPVVGPETGAGVAVAALAVATNVATLPNDGTATATITVTALDAKNAAIKGATVSLSIAPDSSGVPGTISPGSGVTDEKGELKATLGIGDNKTKRAITVTATSGGISKTATVTVVDSTTAPPVAADASVSLSKTSVQNTGTDFVEVTVAALDEARNTIANMPVKFRMEDPSNTAFVETPPTVTDAKGQAKATVKIGNDRNNRVIAVVAEVGALTRKASFSVTGAKLSASPRQNTLTVGQPGSIEYSLVDAAGSAINDATITVSGPAGASGSGKTVDGKYVYSYTAAGAGPTVIKATAAGGVSVDSVIQIGAAVSDVPAGTTIDSATFTASPVVVRVNQVGSTANRAELRLLFRTANNQPIPNVRVRLGLGSNASGTDGTISTTTPANDVIIADAQGVATSSFIPGQLSSPTGGVKIFACFGKTDAVEQIAACPADRLREVALTVVQEAVSVSIGTNGTLIVNPNTYAQDFVALVVDAAGNPQRDVQLAAVIDLPTYQKGFWTRPGNKWIPTFTAQCANEDNSLGGYRNNTIEAGEDANGNAQLDPRKSDVTVTFVGSSKTDANGQAVLRIEYAQSTGSWVEYSLRVSATTVVSPPAWWGRQVISGALSGAAQYLEVPASAVSSEAKPPFQQSPYGQIASCSNPN</sequence>
<dbReference type="AlphaFoldDB" id="A0A4R6N2L3"/>
<dbReference type="Proteomes" id="UP000295357">
    <property type="component" value="Unassembled WGS sequence"/>
</dbReference>
<name>A0A4R6N2L3_9BURK</name>
<dbReference type="RefSeq" id="WP_133603947.1">
    <property type="nucleotide sequence ID" value="NZ_JAUFPJ010000003.1"/>
</dbReference>
<accession>A0A4R6N2L3</accession>
<keyword evidence="2" id="KW-0732">Signal</keyword>
<evidence type="ECO:0000313" key="3">
    <source>
        <dbReference type="EMBL" id="TDP09327.1"/>
    </source>
</evidence>
<evidence type="ECO:0000313" key="4">
    <source>
        <dbReference type="Proteomes" id="UP000295357"/>
    </source>
</evidence>
<keyword evidence="4" id="KW-1185">Reference proteome</keyword>
<feature type="region of interest" description="Disordered" evidence="1">
    <location>
        <begin position="656"/>
        <end position="678"/>
    </location>
</feature>
<protein>
    <recommendedName>
        <fullName evidence="5">Ig-like protein group 1</fullName>
    </recommendedName>
</protein>
<gene>
    <name evidence="3" type="ORF">DFR39_105165</name>
</gene>
<organism evidence="3 4">
    <name type="scientific">Roseateles asaccharophilus</name>
    <dbReference type="NCBI Taxonomy" id="582607"/>
    <lineage>
        <taxon>Bacteria</taxon>
        <taxon>Pseudomonadati</taxon>
        <taxon>Pseudomonadota</taxon>
        <taxon>Betaproteobacteria</taxon>
        <taxon>Burkholderiales</taxon>
        <taxon>Sphaerotilaceae</taxon>
        <taxon>Roseateles</taxon>
    </lineage>
</organism>
<feature type="compositionally biased region" description="Polar residues" evidence="1">
    <location>
        <begin position="663"/>
        <end position="678"/>
    </location>
</feature>
<dbReference type="InterPro" id="IPR008964">
    <property type="entry name" value="Invasin/intimin_cell_adhesion"/>
</dbReference>
<dbReference type="SUPFAM" id="SSF49373">
    <property type="entry name" value="Invasin/intimin cell-adhesion fragments"/>
    <property type="match status" value="2"/>
</dbReference>
<feature type="signal peptide" evidence="2">
    <location>
        <begin position="1"/>
        <end position="19"/>
    </location>
</feature>
<feature type="chain" id="PRO_5020950730" description="Ig-like protein group 1" evidence="2">
    <location>
        <begin position="20"/>
        <end position="678"/>
    </location>
</feature>
<evidence type="ECO:0000256" key="1">
    <source>
        <dbReference type="SAM" id="MobiDB-lite"/>
    </source>
</evidence>
<dbReference type="Gene3D" id="2.60.40.10">
    <property type="entry name" value="Immunoglobulins"/>
    <property type="match status" value="2"/>
</dbReference>
<proteinExistence type="predicted"/>
<dbReference type="OrthoDB" id="8697973at2"/>
<evidence type="ECO:0008006" key="5">
    <source>
        <dbReference type="Google" id="ProtNLM"/>
    </source>
</evidence>
<reference evidence="3 4" key="1">
    <citation type="submission" date="2019-03" db="EMBL/GenBank/DDBJ databases">
        <title>Genomic Encyclopedia of Type Strains, Phase IV (KMG-IV): sequencing the most valuable type-strain genomes for metagenomic binning, comparative biology and taxonomic classification.</title>
        <authorList>
            <person name="Goeker M."/>
        </authorList>
    </citation>
    <scope>NUCLEOTIDE SEQUENCE [LARGE SCALE GENOMIC DNA]</scope>
    <source>
        <strain evidence="3 4">DSM 25082</strain>
    </source>
</reference>
<evidence type="ECO:0000256" key="2">
    <source>
        <dbReference type="SAM" id="SignalP"/>
    </source>
</evidence>
<comment type="caution">
    <text evidence="3">The sequence shown here is derived from an EMBL/GenBank/DDBJ whole genome shotgun (WGS) entry which is preliminary data.</text>
</comment>
<dbReference type="InterPro" id="IPR013783">
    <property type="entry name" value="Ig-like_fold"/>
</dbReference>